<proteinExistence type="predicted"/>
<dbReference type="AlphaFoldDB" id="A0A7J9KJG7"/>
<reference evidence="2 3" key="1">
    <citation type="journal article" date="2019" name="Genome Biol. Evol.">
        <title>Insights into the evolution of the New World diploid cottons (Gossypium, subgenus Houzingenia) based on genome sequencing.</title>
        <authorList>
            <person name="Grover C.E."/>
            <person name="Arick M.A. 2nd"/>
            <person name="Thrash A."/>
            <person name="Conover J.L."/>
            <person name="Sanders W.S."/>
            <person name="Peterson D.G."/>
            <person name="Frelichowski J.E."/>
            <person name="Scheffler J.A."/>
            <person name="Scheffler B.E."/>
            <person name="Wendel J.F."/>
        </authorList>
    </citation>
    <scope>NUCLEOTIDE SEQUENCE [LARGE SCALE GENOMIC DNA]</scope>
    <source>
        <strain evidence="2">1</strain>
        <tissue evidence="2">Leaf</tissue>
    </source>
</reference>
<dbReference type="EMBL" id="JABFAF010000001">
    <property type="protein sequence ID" value="MBA0846516.1"/>
    <property type="molecule type" value="Genomic_DNA"/>
</dbReference>
<dbReference type="Proteomes" id="UP000593576">
    <property type="component" value="Unassembled WGS sequence"/>
</dbReference>
<evidence type="ECO:0000256" key="1">
    <source>
        <dbReference type="SAM" id="Phobius"/>
    </source>
</evidence>
<evidence type="ECO:0000313" key="3">
    <source>
        <dbReference type="Proteomes" id="UP000593576"/>
    </source>
</evidence>
<protein>
    <submittedName>
        <fullName evidence="2">Uncharacterized protein</fullName>
    </submittedName>
</protein>
<name>A0A7J9KJG7_GOSSC</name>
<gene>
    <name evidence="2" type="ORF">Goshw_003280</name>
</gene>
<comment type="caution">
    <text evidence="2">The sequence shown here is derived from an EMBL/GenBank/DDBJ whole genome shotgun (WGS) entry which is preliminary data.</text>
</comment>
<keyword evidence="1" id="KW-0472">Membrane</keyword>
<keyword evidence="1" id="KW-0812">Transmembrane</keyword>
<evidence type="ECO:0000313" key="2">
    <source>
        <dbReference type="EMBL" id="MBA0846516.1"/>
    </source>
</evidence>
<sequence length="121" mass="14076">MALFSVVKQFSLARLLTPSGRNWMPFLKVFGMLSHSISTRLSLKWIVLLPLVTFVSTRMISRFLATILRRPIRFLILSLNLKSNRWIADVIKWLILFVIGHCLIVVICPLRWIILVIFITL</sequence>
<organism evidence="2 3">
    <name type="scientific">Gossypium schwendimanii</name>
    <name type="common">Cotton</name>
    <dbReference type="NCBI Taxonomy" id="34291"/>
    <lineage>
        <taxon>Eukaryota</taxon>
        <taxon>Viridiplantae</taxon>
        <taxon>Streptophyta</taxon>
        <taxon>Embryophyta</taxon>
        <taxon>Tracheophyta</taxon>
        <taxon>Spermatophyta</taxon>
        <taxon>Magnoliopsida</taxon>
        <taxon>eudicotyledons</taxon>
        <taxon>Gunneridae</taxon>
        <taxon>Pentapetalae</taxon>
        <taxon>rosids</taxon>
        <taxon>malvids</taxon>
        <taxon>Malvales</taxon>
        <taxon>Malvaceae</taxon>
        <taxon>Malvoideae</taxon>
        <taxon>Gossypium</taxon>
    </lineage>
</organism>
<keyword evidence="3" id="KW-1185">Reference proteome</keyword>
<keyword evidence="1" id="KW-1133">Transmembrane helix</keyword>
<feature type="transmembrane region" description="Helical" evidence="1">
    <location>
        <begin position="86"/>
        <end position="119"/>
    </location>
</feature>
<accession>A0A7J9KJG7</accession>